<dbReference type="Proteomes" id="UP001470230">
    <property type="component" value="Unassembled WGS sequence"/>
</dbReference>
<accession>A0ABR2JYV8</accession>
<reference evidence="2 3" key="1">
    <citation type="submission" date="2024-04" db="EMBL/GenBank/DDBJ databases">
        <title>Tritrichomonas musculus Genome.</title>
        <authorList>
            <person name="Alves-Ferreira E."/>
            <person name="Grigg M."/>
            <person name="Lorenzi H."/>
            <person name="Galac M."/>
        </authorList>
    </citation>
    <scope>NUCLEOTIDE SEQUENCE [LARGE SCALE GENOMIC DNA]</scope>
    <source>
        <strain evidence="2 3">EAF2021</strain>
    </source>
</reference>
<name>A0ABR2JYV8_9EUKA</name>
<comment type="caution">
    <text evidence="2">The sequence shown here is derived from an EMBL/GenBank/DDBJ whole genome shotgun (WGS) entry which is preliminary data.</text>
</comment>
<dbReference type="Pfam" id="PF00754">
    <property type="entry name" value="F5_F8_type_C"/>
    <property type="match status" value="1"/>
</dbReference>
<evidence type="ECO:0000259" key="1">
    <source>
        <dbReference type="Pfam" id="PF00754"/>
    </source>
</evidence>
<sequence length="433" mass="51091">MLNMMKLKTDSVLQVPFQNYEKDFTFIVNSKRFNTSSFVADILSPTISKIHFNDPTIKEFSISTNIQGDFNHILNLLNFDSQEISEEEFPFIIEMIEILGIEKIDLNIKSDNEELTVDNIFQHIKKHQQHPRIYSSQLEKDFDFFTSHFHELKDQIVSQIDESKFDIKDFVFEKIINNRKLQLDTEDELLEIVNKLYLNDSNYSRFYEFVDFVYVDEESIKEFVNVFDFNDMTSSVWNSIVHRLQQEVKIKKEKGNEKKHESSKKEQAFLAKNNEFDGVLNYLQTHGNIRNEIEITVSSNCDNTDPFNLVDYKDLNNYIYTKNEPNSWISFDFKYNKVIPTGYIIRSYPSFGHSHLKTWVIEGSNDNTSWKLLDSQNNNSSLNGYNNVHLFPISINKDEEEPFRYLRIKQTGTSWNNTNNLLINSIDFYGKII</sequence>
<organism evidence="2 3">
    <name type="scientific">Tritrichomonas musculus</name>
    <dbReference type="NCBI Taxonomy" id="1915356"/>
    <lineage>
        <taxon>Eukaryota</taxon>
        <taxon>Metamonada</taxon>
        <taxon>Parabasalia</taxon>
        <taxon>Tritrichomonadida</taxon>
        <taxon>Tritrichomonadidae</taxon>
        <taxon>Tritrichomonas</taxon>
    </lineage>
</organism>
<dbReference type="EMBL" id="JAPFFF010000008">
    <property type="protein sequence ID" value="KAK8883887.1"/>
    <property type="molecule type" value="Genomic_DNA"/>
</dbReference>
<keyword evidence="3" id="KW-1185">Reference proteome</keyword>
<gene>
    <name evidence="2" type="ORF">M9Y10_042988</name>
</gene>
<feature type="domain" description="F5/8 type C" evidence="1">
    <location>
        <begin position="295"/>
        <end position="419"/>
    </location>
</feature>
<dbReference type="InterPro" id="IPR000421">
    <property type="entry name" value="FA58C"/>
</dbReference>
<evidence type="ECO:0000313" key="2">
    <source>
        <dbReference type="EMBL" id="KAK8883887.1"/>
    </source>
</evidence>
<proteinExistence type="predicted"/>
<dbReference type="InterPro" id="IPR008979">
    <property type="entry name" value="Galactose-bd-like_sf"/>
</dbReference>
<dbReference type="SUPFAM" id="SSF49785">
    <property type="entry name" value="Galactose-binding domain-like"/>
    <property type="match status" value="1"/>
</dbReference>
<dbReference type="Gene3D" id="2.60.120.260">
    <property type="entry name" value="Galactose-binding domain-like"/>
    <property type="match status" value="1"/>
</dbReference>
<protein>
    <recommendedName>
        <fullName evidence="1">F5/8 type C domain-containing protein</fullName>
    </recommendedName>
</protein>
<evidence type="ECO:0000313" key="3">
    <source>
        <dbReference type="Proteomes" id="UP001470230"/>
    </source>
</evidence>